<name>A0A5E4PF05_9COXI</name>
<feature type="domain" description="Core-binding (CB)" evidence="6">
    <location>
        <begin position="92"/>
        <end position="173"/>
    </location>
</feature>
<dbReference type="CDD" id="cd00796">
    <property type="entry name" value="INT_Rci_Hp1_C"/>
    <property type="match status" value="1"/>
</dbReference>
<dbReference type="RefSeq" id="WP_148337928.1">
    <property type="nucleotide sequence ID" value="NZ_LR699119.1"/>
</dbReference>
<evidence type="ECO:0000313" key="8">
    <source>
        <dbReference type="Proteomes" id="UP000324194"/>
    </source>
</evidence>
<dbReference type="AlphaFoldDB" id="A0A5E4PF05"/>
<dbReference type="InterPro" id="IPR044068">
    <property type="entry name" value="CB"/>
</dbReference>
<accession>A0A5E4PF05</accession>
<dbReference type="SUPFAM" id="SSF56349">
    <property type="entry name" value="DNA breaking-rejoining enzymes"/>
    <property type="match status" value="1"/>
</dbReference>
<dbReference type="PANTHER" id="PTHR30349">
    <property type="entry name" value="PHAGE INTEGRASE-RELATED"/>
    <property type="match status" value="1"/>
</dbReference>
<dbReference type="OrthoDB" id="9057547at2"/>
<dbReference type="PANTHER" id="PTHR30349:SF94">
    <property type="entry name" value="INTEGRASE_RECOMBINASE HI_1414-RELATED"/>
    <property type="match status" value="1"/>
</dbReference>
<evidence type="ECO:0000259" key="5">
    <source>
        <dbReference type="PROSITE" id="PS51898"/>
    </source>
</evidence>
<dbReference type="InterPro" id="IPR002104">
    <property type="entry name" value="Integrase_catalytic"/>
</dbReference>
<dbReference type="EMBL" id="LR699119">
    <property type="protein sequence ID" value="VVC75013.1"/>
    <property type="molecule type" value="Genomic_DNA"/>
</dbReference>
<dbReference type="InterPro" id="IPR010998">
    <property type="entry name" value="Integrase_recombinase_N"/>
</dbReference>
<dbReference type="GO" id="GO:0006310">
    <property type="term" value="P:DNA recombination"/>
    <property type="evidence" value="ECO:0007669"/>
    <property type="project" value="UniProtKB-KW"/>
</dbReference>
<evidence type="ECO:0000259" key="6">
    <source>
        <dbReference type="PROSITE" id="PS51900"/>
    </source>
</evidence>
<dbReference type="InterPro" id="IPR011010">
    <property type="entry name" value="DNA_brk_join_enz"/>
</dbReference>
<dbReference type="PROSITE" id="PS51900">
    <property type="entry name" value="CB"/>
    <property type="match status" value="1"/>
</dbReference>
<keyword evidence="8" id="KW-1185">Reference proteome</keyword>
<keyword evidence="2 4" id="KW-0238">DNA-binding</keyword>
<dbReference type="Gene3D" id="1.10.443.10">
    <property type="entry name" value="Intergrase catalytic core"/>
    <property type="match status" value="1"/>
</dbReference>
<evidence type="ECO:0000256" key="4">
    <source>
        <dbReference type="PROSITE-ProRule" id="PRU01248"/>
    </source>
</evidence>
<organism evidence="7 8">
    <name type="scientific">Aquicella siphonis</name>
    <dbReference type="NCBI Taxonomy" id="254247"/>
    <lineage>
        <taxon>Bacteria</taxon>
        <taxon>Pseudomonadati</taxon>
        <taxon>Pseudomonadota</taxon>
        <taxon>Gammaproteobacteria</taxon>
        <taxon>Legionellales</taxon>
        <taxon>Coxiellaceae</taxon>
        <taxon>Aquicella</taxon>
    </lineage>
</organism>
<dbReference type="PROSITE" id="PS51898">
    <property type="entry name" value="TYR_RECOMBINASE"/>
    <property type="match status" value="1"/>
</dbReference>
<evidence type="ECO:0000313" key="7">
    <source>
        <dbReference type="EMBL" id="VVC75013.1"/>
    </source>
</evidence>
<dbReference type="Proteomes" id="UP000324194">
    <property type="component" value="Chromosome 1"/>
</dbReference>
<evidence type="ECO:0000256" key="1">
    <source>
        <dbReference type="ARBA" id="ARBA00022908"/>
    </source>
</evidence>
<dbReference type="GO" id="GO:0003677">
    <property type="term" value="F:DNA binding"/>
    <property type="evidence" value="ECO:0007669"/>
    <property type="project" value="UniProtKB-UniRule"/>
</dbReference>
<dbReference type="GO" id="GO:0015074">
    <property type="term" value="P:DNA integration"/>
    <property type="evidence" value="ECO:0007669"/>
    <property type="project" value="UniProtKB-KW"/>
</dbReference>
<keyword evidence="1" id="KW-0229">DNA integration</keyword>
<keyword evidence="3" id="KW-0233">DNA recombination</keyword>
<feature type="domain" description="Tyr recombinase" evidence="5">
    <location>
        <begin position="193"/>
        <end position="369"/>
    </location>
</feature>
<evidence type="ECO:0000256" key="3">
    <source>
        <dbReference type="ARBA" id="ARBA00023172"/>
    </source>
</evidence>
<evidence type="ECO:0000256" key="2">
    <source>
        <dbReference type="ARBA" id="ARBA00023125"/>
    </source>
</evidence>
<dbReference type="Pfam" id="PF00589">
    <property type="entry name" value="Phage_integrase"/>
    <property type="match status" value="1"/>
</dbReference>
<dbReference type="InterPro" id="IPR013762">
    <property type="entry name" value="Integrase-like_cat_sf"/>
</dbReference>
<dbReference type="InterPro" id="IPR050090">
    <property type="entry name" value="Tyrosine_recombinase_XerCD"/>
</dbReference>
<protein>
    <submittedName>
        <fullName evidence="7">Tyrosine recombinase XerC</fullName>
    </submittedName>
</protein>
<gene>
    <name evidence="7" type="primary">xerC_1</name>
    <name evidence="7" type="ORF">AQUSIP_02870</name>
</gene>
<reference evidence="7 8" key="1">
    <citation type="submission" date="2019-08" db="EMBL/GenBank/DDBJ databases">
        <authorList>
            <person name="Guy L."/>
        </authorList>
    </citation>
    <scope>NUCLEOTIDE SEQUENCE [LARGE SCALE GENOMIC DNA]</scope>
    <source>
        <strain evidence="7 8">SGT-108</strain>
    </source>
</reference>
<proteinExistence type="predicted"/>
<sequence>MALKFTKITRINQRNLNAGDKLEEHGITFERLVNGDGRYKINIMVDGQRIHRVVGKESEGVTRIQAEELIAKLRTDARHGRLNLPKGRKLQFTFAEAAKKYLGKLEEEGGKDLVAKKYRLDMHVIPFFGSMVLNKICTFDIERYKKGRRESNAKPGTINRELSVISHLINKAIDWKWLDHKPCNIKRFKEDSGRIVYLTTEQISNVLEAAKADQCTYIYPFIVIGLGTSMRRMEILSIQIKNIDLDKRVIFIPHAKAGAREQPIPQYLADFLKGYIETAKPDQVWLFPSKHSESGHIMNVEKQFRRVIAAAGLNPKEVLRHTLRHTAITHLVQAGVDLPTVQRISGHKTLQMVVRYSHQNGEHIRSAMDALEQRYDLKQINKI</sequence>
<dbReference type="KEGG" id="asip:AQUSIP_02870"/>
<dbReference type="Gene3D" id="1.10.150.130">
    <property type="match status" value="1"/>
</dbReference>